<dbReference type="GO" id="GO:0003964">
    <property type="term" value="F:RNA-directed DNA polymerase activity"/>
    <property type="evidence" value="ECO:0007669"/>
    <property type="project" value="UniProtKB-EC"/>
</dbReference>
<reference evidence="4" key="1">
    <citation type="submission" date="2020-08" db="EMBL/GenBank/DDBJ databases">
        <title>Multicomponent nature underlies the extraordinary mechanical properties of spider dragline silk.</title>
        <authorList>
            <person name="Kono N."/>
            <person name="Nakamura H."/>
            <person name="Mori M."/>
            <person name="Yoshida Y."/>
            <person name="Ohtoshi R."/>
            <person name="Malay A.D."/>
            <person name="Moran D.A.P."/>
            <person name="Tomita M."/>
            <person name="Numata K."/>
            <person name="Arakawa K."/>
        </authorList>
    </citation>
    <scope>NUCLEOTIDE SEQUENCE</scope>
</reference>
<dbReference type="InterPro" id="IPR054465">
    <property type="entry name" value="Integrase_p58-like_C"/>
</dbReference>
<evidence type="ECO:0000256" key="2">
    <source>
        <dbReference type="ARBA" id="ARBA00023268"/>
    </source>
</evidence>
<dbReference type="PANTHER" id="PTHR37984">
    <property type="entry name" value="PROTEIN CBG26694"/>
    <property type="match status" value="1"/>
</dbReference>
<dbReference type="Pfam" id="PF17919">
    <property type="entry name" value="RT_RNaseH_2"/>
    <property type="match status" value="1"/>
</dbReference>
<proteinExistence type="predicted"/>
<dbReference type="Gene3D" id="3.10.10.10">
    <property type="entry name" value="HIV Type 1 Reverse Transcriptase, subunit A, domain 1"/>
    <property type="match status" value="1"/>
</dbReference>
<dbReference type="InterPro" id="IPR050951">
    <property type="entry name" value="Retrovirus_Pol_polyprotein"/>
</dbReference>
<dbReference type="SUPFAM" id="SSF56672">
    <property type="entry name" value="DNA/RNA polymerases"/>
    <property type="match status" value="2"/>
</dbReference>
<dbReference type="GO" id="GO:0003676">
    <property type="term" value="F:nucleic acid binding"/>
    <property type="evidence" value="ECO:0007669"/>
    <property type="project" value="InterPro"/>
</dbReference>
<dbReference type="GO" id="GO:0015074">
    <property type="term" value="P:DNA integration"/>
    <property type="evidence" value="ECO:0007669"/>
    <property type="project" value="InterPro"/>
</dbReference>
<dbReference type="FunFam" id="3.30.70.270:FF:000020">
    <property type="entry name" value="Transposon Tf2-6 polyprotein-like Protein"/>
    <property type="match status" value="1"/>
</dbReference>
<dbReference type="InterPro" id="IPR043128">
    <property type="entry name" value="Rev_trsase/Diguanyl_cyclase"/>
</dbReference>
<dbReference type="EMBL" id="BMAU01021366">
    <property type="protein sequence ID" value="GFY23753.1"/>
    <property type="molecule type" value="Genomic_DNA"/>
</dbReference>
<evidence type="ECO:0000256" key="1">
    <source>
        <dbReference type="ARBA" id="ARBA00012493"/>
    </source>
</evidence>
<name>A0A8X6VWA7_TRICX</name>
<keyword evidence="2" id="KW-0511">Multifunctional enzyme</keyword>
<dbReference type="InterPro" id="IPR041577">
    <property type="entry name" value="RT_RNaseH_2"/>
</dbReference>
<accession>A0A8X6VWA7</accession>
<evidence type="ECO:0000313" key="4">
    <source>
        <dbReference type="EMBL" id="GFY23753.1"/>
    </source>
</evidence>
<evidence type="ECO:0000259" key="3">
    <source>
        <dbReference type="PROSITE" id="PS50994"/>
    </source>
</evidence>
<protein>
    <recommendedName>
        <fullName evidence="1">RNA-directed DNA polymerase</fullName>
        <ecNumber evidence="1">2.7.7.49</ecNumber>
    </recommendedName>
</protein>
<dbReference type="Pfam" id="PF22938">
    <property type="entry name" value="Integrase_p58_C"/>
    <property type="match status" value="1"/>
</dbReference>
<dbReference type="InterPro" id="IPR043502">
    <property type="entry name" value="DNA/RNA_pol_sf"/>
</dbReference>
<dbReference type="PANTHER" id="PTHR37984:SF5">
    <property type="entry name" value="PROTEIN NYNRIN-LIKE"/>
    <property type="match status" value="1"/>
</dbReference>
<organism evidence="4 5">
    <name type="scientific">Trichonephila clavipes</name>
    <name type="common">Golden silk orbweaver</name>
    <name type="synonym">Nephila clavipes</name>
    <dbReference type="NCBI Taxonomy" id="2585209"/>
    <lineage>
        <taxon>Eukaryota</taxon>
        <taxon>Metazoa</taxon>
        <taxon>Ecdysozoa</taxon>
        <taxon>Arthropoda</taxon>
        <taxon>Chelicerata</taxon>
        <taxon>Arachnida</taxon>
        <taxon>Araneae</taxon>
        <taxon>Araneomorphae</taxon>
        <taxon>Entelegynae</taxon>
        <taxon>Araneoidea</taxon>
        <taxon>Nephilidae</taxon>
        <taxon>Trichonephila</taxon>
    </lineage>
</organism>
<dbReference type="EC" id="2.7.7.49" evidence="1"/>
<dbReference type="Pfam" id="PF00665">
    <property type="entry name" value="rve"/>
    <property type="match status" value="1"/>
</dbReference>
<evidence type="ECO:0000313" key="5">
    <source>
        <dbReference type="Proteomes" id="UP000887159"/>
    </source>
</evidence>
<dbReference type="Gene3D" id="3.30.70.270">
    <property type="match status" value="1"/>
</dbReference>
<dbReference type="InterPro" id="IPR012337">
    <property type="entry name" value="RNaseH-like_sf"/>
</dbReference>
<dbReference type="AlphaFoldDB" id="A0A8X6VWA7"/>
<sequence>MEQFVNTCDQCQKAGKPNDKKKAPLKLVPVIQEVFTKLNIDACGPLPITSKGNRYLITAICMSSKFPEAIPVSDISSVSVTDALLNIFSLMGFPREIQCDQGTFFTSALTTELFERFGILMQAPRMGQTSSVNSFSVTDVSHESTGYTPSELVYGKNLRTPETLVMEHWMEPEEEGDLVTEYMFKLINRLKRCQEVAINKMEEMQVKRKTWYDKNAVKREFKDGDLVLVLATSRANKLAVQWIGPGTILNKISETNYVVEIPGRRETSQIYHINMLKPYYKRPEHVNVIINDETQNSLADQELEISYLENNSLVYDFEDVIQASELNKHLHDKQMDRLCELLNKYSKCFSNNPGLTNLVEHEIQLVSDQPVRTKPYRMSHRQNEILKNEIKRMLKLGIIEVGESDYMSPMILVEGFRTPSEIKVQAVLEFPTPHTKTQMRAFIGLAGYYQKYFNLFSVIAAPLTDTLKGRAKKGEITWTTECENAFRELKGKLIDKPVLYAPNFEREFIVQMDASNAGMGAVLTQLNEQVMTDHNPLVWLNRNVSSNPRLMRWALALQPYNFRIVHRSGKSHKNADSLSRSVIDN</sequence>
<dbReference type="SUPFAM" id="SSF53098">
    <property type="entry name" value="Ribonuclease H-like"/>
    <property type="match status" value="1"/>
</dbReference>
<feature type="domain" description="Integrase catalytic" evidence="3">
    <location>
        <begin position="25"/>
        <end position="119"/>
    </location>
</feature>
<dbReference type="InterPro" id="IPR036397">
    <property type="entry name" value="RNaseH_sf"/>
</dbReference>
<comment type="caution">
    <text evidence="4">The sequence shown here is derived from an EMBL/GenBank/DDBJ whole genome shotgun (WGS) entry which is preliminary data.</text>
</comment>
<dbReference type="PROSITE" id="PS50994">
    <property type="entry name" value="INTEGRASE"/>
    <property type="match status" value="1"/>
</dbReference>
<dbReference type="InterPro" id="IPR001584">
    <property type="entry name" value="Integrase_cat-core"/>
</dbReference>
<dbReference type="GO" id="GO:0042575">
    <property type="term" value="C:DNA polymerase complex"/>
    <property type="evidence" value="ECO:0007669"/>
    <property type="project" value="UniProtKB-ARBA"/>
</dbReference>
<gene>
    <name evidence="4" type="primary">pol</name>
    <name evidence="4" type="ORF">TNCV_1630351</name>
</gene>
<dbReference type="Gene3D" id="3.30.420.10">
    <property type="entry name" value="Ribonuclease H-like superfamily/Ribonuclease H"/>
    <property type="match status" value="1"/>
</dbReference>
<dbReference type="Proteomes" id="UP000887159">
    <property type="component" value="Unassembled WGS sequence"/>
</dbReference>
<keyword evidence="5" id="KW-1185">Reference proteome</keyword>